<sequence length="127" mass="14167">MAQLSQNVDNLLFSRKQEEVRKQEASAARFRMSKQSARMQESNHKQDIDKGQGARKGMKKATSGVEEQIKKKFRKRIVVSLLLEIVAGVTAFMSTIGWPFLLLLLVIIVATAVGSDFINTSLSLLKS</sequence>
<evidence type="ECO:0000313" key="3">
    <source>
        <dbReference type="EMBL" id="PJE76286.1"/>
    </source>
</evidence>
<comment type="caution">
    <text evidence="3">The sequence shown here is derived from an EMBL/GenBank/DDBJ whole genome shotgun (WGS) entry which is preliminary data.</text>
</comment>
<dbReference type="Proteomes" id="UP000231152">
    <property type="component" value="Unassembled WGS sequence"/>
</dbReference>
<feature type="transmembrane region" description="Helical" evidence="2">
    <location>
        <begin position="77"/>
        <end position="96"/>
    </location>
</feature>
<organism evidence="3 4">
    <name type="scientific">Candidatus Uhrbacteria bacterium CG10_big_fil_rev_8_21_14_0_10_48_11</name>
    <dbReference type="NCBI Taxonomy" id="1975037"/>
    <lineage>
        <taxon>Bacteria</taxon>
        <taxon>Candidatus Uhriibacteriota</taxon>
    </lineage>
</organism>
<gene>
    <name evidence="3" type="ORF">COV04_00180</name>
</gene>
<feature type="region of interest" description="Disordered" evidence="1">
    <location>
        <begin position="31"/>
        <end position="63"/>
    </location>
</feature>
<reference evidence="3 4" key="1">
    <citation type="submission" date="2017-09" db="EMBL/GenBank/DDBJ databases">
        <title>Depth-based differentiation of microbial function through sediment-hosted aquifers and enrichment of novel symbionts in the deep terrestrial subsurface.</title>
        <authorList>
            <person name="Probst A.J."/>
            <person name="Ladd B."/>
            <person name="Jarett J.K."/>
            <person name="Geller-Mcgrath D.E."/>
            <person name="Sieber C.M."/>
            <person name="Emerson J.B."/>
            <person name="Anantharaman K."/>
            <person name="Thomas B.C."/>
            <person name="Malmstrom R."/>
            <person name="Stieglmeier M."/>
            <person name="Klingl A."/>
            <person name="Woyke T."/>
            <person name="Ryan C.M."/>
            <person name="Banfield J.F."/>
        </authorList>
    </citation>
    <scope>NUCLEOTIDE SEQUENCE [LARGE SCALE GENOMIC DNA]</scope>
    <source>
        <strain evidence="3">CG10_big_fil_rev_8_21_14_0_10_48_11</strain>
    </source>
</reference>
<evidence type="ECO:0000313" key="4">
    <source>
        <dbReference type="Proteomes" id="UP000231152"/>
    </source>
</evidence>
<feature type="compositionally biased region" description="Basic and acidic residues" evidence="1">
    <location>
        <begin position="41"/>
        <end position="52"/>
    </location>
</feature>
<evidence type="ECO:0000256" key="2">
    <source>
        <dbReference type="SAM" id="Phobius"/>
    </source>
</evidence>
<keyword evidence="2" id="KW-0812">Transmembrane</keyword>
<dbReference type="AlphaFoldDB" id="A0A2M8LFY7"/>
<protein>
    <submittedName>
        <fullName evidence="3">Uncharacterized protein</fullName>
    </submittedName>
</protein>
<keyword evidence="2" id="KW-0472">Membrane</keyword>
<accession>A0A2M8LFY7</accession>
<feature type="transmembrane region" description="Helical" evidence="2">
    <location>
        <begin position="102"/>
        <end position="125"/>
    </location>
</feature>
<evidence type="ECO:0000256" key="1">
    <source>
        <dbReference type="SAM" id="MobiDB-lite"/>
    </source>
</evidence>
<proteinExistence type="predicted"/>
<keyword evidence="2" id="KW-1133">Transmembrane helix</keyword>
<name>A0A2M8LFY7_9BACT</name>
<dbReference type="EMBL" id="PFET01000001">
    <property type="protein sequence ID" value="PJE76286.1"/>
    <property type="molecule type" value="Genomic_DNA"/>
</dbReference>